<proteinExistence type="predicted"/>
<comment type="caution">
    <text evidence="1">The sequence shown here is derived from an EMBL/GenBank/DDBJ whole genome shotgun (WGS) entry which is preliminary data.</text>
</comment>
<dbReference type="EMBL" id="CM046396">
    <property type="protein sequence ID" value="KAI8538938.1"/>
    <property type="molecule type" value="Genomic_DNA"/>
</dbReference>
<keyword evidence="2" id="KW-1185">Reference proteome</keyword>
<protein>
    <submittedName>
        <fullName evidence="1">Uncharacterized protein</fullName>
    </submittedName>
</protein>
<evidence type="ECO:0000313" key="1">
    <source>
        <dbReference type="EMBL" id="KAI8538938.1"/>
    </source>
</evidence>
<evidence type="ECO:0000313" key="2">
    <source>
        <dbReference type="Proteomes" id="UP001062846"/>
    </source>
</evidence>
<organism evidence="1 2">
    <name type="scientific">Rhododendron molle</name>
    <name type="common">Chinese azalea</name>
    <name type="synonym">Azalea mollis</name>
    <dbReference type="NCBI Taxonomy" id="49168"/>
    <lineage>
        <taxon>Eukaryota</taxon>
        <taxon>Viridiplantae</taxon>
        <taxon>Streptophyta</taxon>
        <taxon>Embryophyta</taxon>
        <taxon>Tracheophyta</taxon>
        <taxon>Spermatophyta</taxon>
        <taxon>Magnoliopsida</taxon>
        <taxon>eudicotyledons</taxon>
        <taxon>Gunneridae</taxon>
        <taxon>Pentapetalae</taxon>
        <taxon>asterids</taxon>
        <taxon>Ericales</taxon>
        <taxon>Ericaceae</taxon>
        <taxon>Ericoideae</taxon>
        <taxon>Rhodoreae</taxon>
        <taxon>Rhododendron</taxon>
    </lineage>
</organism>
<name>A0ACC0MD03_RHOML</name>
<sequence length="135" mass="15385">MSAKTPRVVRIYVADGDATESSSDEDGPFRRRNKVKKHVTEIRFEACCENEKNRAVSKKRMPKKGEENTEKKQSENGTKYHGVRPRSRLCPSLAGTTTVTSHHRPPFCVSVTRKNKQSGSEAVGARDWLSWRRRL</sequence>
<dbReference type="Proteomes" id="UP001062846">
    <property type="component" value="Chromosome 9"/>
</dbReference>
<reference evidence="1" key="1">
    <citation type="submission" date="2022-02" db="EMBL/GenBank/DDBJ databases">
        <title>Plant Genome Project.</title>
        <authorList>
            <person name="Zhang R.-G."/>
        </authorList>
    </citation>
    <scope>NUCLEOTIDE SEQUENCE</scope>
    <source>
        <strain evidence="1">AT1</strain>
    </source>
</reference>
<accession>A0ACC0MD03</accession>
<gene>
    <name evidence="1" type="ORF">RHMOL_Rhmol09G0142300</name>
</gene>